<comment type="caution">
    <text evidence="1">The sequence shown here is derived from an EMBL/GenBank/DDBJ whole genome shotgun (WGS) entry which is preliminary data.</text>
</comment>
<dbReference type="InterPro" id="IPR019734">
    <property type="entry name" value="TPR_rpt"/>
</dbReference>
<reference evidence="1" key="1">
    <citation type="journal article" date="2015" name="Nature">
        <title>Complex archaea that bridge the gap between prokaryotes and eukaryotes.</title>
        <authorList>
            <person name="Spang A."/>
            <person name="Saw J.H."/>
            <person name="Jorgensen S.L."/>
            <person name="Zaremba-Niedzwiedzka K."/>
            <person name="Martijn J."/>
            <person name="Lind A.E."/>
            <person name="van Eijk R."/>
            <person name="Schleper C."/>
            <person name="Guy L."/>
            <person name="Ettema T.J."/>
        </authorList>
    </citation>
    <scope>NUCLEOTIDE SEQUENCE</scope>
</reference>
<sequence length="421" mass="48208">LDYRKYERAMRLVDLALKQEPESQDAIQLKAVLTALTEQPHRLPDEVKTLHAQEASVLLAKARQLWLEGQQVPALQLLTDIGKRRPGQLGVWVQLVKWYQARRDQSKVNGVIKYVQDMFKDKPESMAMFTAMLEPDPEKRMNYHLAQAAKITDPLAKALRLAQMYFLYRKTEEGFSQLRTAETLDPEHPTVVDGLFKHALGKSEWAEAEKYAQLAAKGNLDKVQGRMYEARLAEARGDFPKAIQLTLSVLRDNPRHSQARAFLGGCYLKTKETELARKEFLTAHEQNPSNVKALMGMVLVADAEGRPDDYARWVDLAYKFRPDNPLVSERYLQLRESRERPEAVIRHREQRYKSQPNDLTNLSRLGALYDRTRRYGKAEAVYARLIQATGGDNYIETVWGRGYVLRDPVADLKEIPMAATG</sequence>
<dbReference type="PANTHER" id="PTHR12558:SF33">
    <property type="entry name" value="BLL7664 PROTEIN"/>
    <property type="match status" value="1"/>
</dbReference>
<dbReference type="SUPFAM" id="SSF48452">
    <property type="entry name" value="TPR-like"/>
    <property type="match status" value="1"/>
</dbReference>
<evidence type="ECO:0008006" key="2">
    <source>
        <dbReference type="Google" id="ProtNLM"/>
    </source>
</evidence>
<feature type="non-terminal residue" evidence="1">
    <location>
        <position position="1"/>
    </location>
</feature>
<dbReference type="PANTHER" id="PTHR12558">
    <property type="entry name" value="CELL DIVISION CYCLE 16,23,27"/>
    <property type="match status" value="1"/>
</dbReference>
<name>A0A0F9BM52_9ZZZZ</name>
<evidence type="ECO:0000313" key="1">
    <source>
        <dbReference type="EMBL" id="KKL14942.1"/>
    </source>
</evidence>
<dbReference type="PROSITE" id="PS50005">
    <property type="entry name" value="TPR"/>
    <property type="match status" value="1"/>
</dbReference>
<dbReference type="AlphaFoldDB" id="A0A0F9BM52"/>
<organism evidence="1">
    <name type="scientific">marine sediment metagenome</name>
    <dbReference type="NCBI Taxonomy" id="412755"/>
    <lineage>
        <taxon>unclassified sequences</taxon>
        <taxon>metagenomes</taxon>
        <taxon>ecological metagenomes</taxon>
    </lineage>
</organism>
<gene>
    <name evidence="1" type="ORF">LCGC14_2510570</name>
</gene>
<protein>
    <recommendedName>
        <fullName evidence="2">Tetratricopeptide repeat protein</fullName>
    </recommendedName>
</protein>
<proteinExistence type="predicted"/>
<dbReference type="Gene3D" id="1.25.40.10">
    <property type="entry name" value="Tetratricopeptide repeat domain"/>
    <property type="match status" value="2"/>
</dbReference>
<accession>A0A0F9BM52</accession>
<dbReference type="InterPro" id="IPR011990">
    <property type="entry name" value="TPR-like_helical_dom_sf"/>
</dbReference>
<dbReference type="Pfam" id="PF13432">
    <property type="entry name" value="TPR_16"/>
    <property type="match status" value="1"/>
</dbReference>
<dbReference type="EMBL" id="LAZR01040256">
    <property type="protein sequence ID" value="KKL14942.1"/>
    <property type="molecule type" value="Genomic_DNA"/>
</dbReference>